<accession>A0A0F5YI31</accession>
<keyword evidence="2" id="KW-0732">Signal</keyword>
<evidence type="ECO:0008006" key="5">
    <source>
        <dbReference type="Google" id="ProtNLM"/>
    </source>
</evidence>
<feature type="compositionally biased region" description="Basic and acidic residues" evidence="1">
    <location>
        <begin position="38"/>
        <end position="54"/>
    </location>
</feature>
<proteinExistence type="predicted"/>
<organism evidence="3 4">
    <name type="scientific">Limnoraphis robusta CS-951</name>
    <dbReference type="NCBI Taxonomy" id="1637645"/>
    <lineage>
        <taxon>Bacteria</taxon>
        <taxon>Bacillati</taxon>
        <taxon>Cyanobacteriota</taxon>
        <taxon>Cyanophyceae</taxon>
        <taxon>Oscillatoriophycideae</taxon>
        <taxon>Oscillatoriales</taxon>
        <taxon>Sirenicapillariaceae</taxon>
        <taxon>Limnoraphis</taxon>
    </lineage>
</organism>
<feature type="compositionally biased region" description="Polar residues" evidence="1">
    <location>
        <begin position="86"/>
        <end position="96"/>
    </location>
</feature>
<dbReference type="EMBL" id="LATL02000298">
    <property type="protein sequence ID" value="KKD38544.1"/>
    <property type="molecule type" value="Genomic_DNA"/>
</dbReference>
<evidence type="ECO:0000256" key="1">
    <source>
        <dbReference type="SAM" id="MobiDB-lite"/>
    </source>
</evidence>
<dbReference type="OrthoDB" id="460499at2"/>
<evidence type="ECO:0000256" key="2">
    <source>
        <dbReference type="SAM" id="SignalP"/>
    </source>
</evidence>
<evidence type="ECO:0000313" key="4">
    <source>
        <dbReference type="Proteomes" id="UP000033607"/>
    </source>
</evidence>
<dbReference type="AlphaFoldDB" id="A0A0F5YI31"/>
<dbReference type="Proteomes" id="UP000033607">
    <property type="component" value="Unassembled WGS sequence"/>
</dbReference>
<protein>
    <recommendedName>
        <fullName evidence="5">Low temperature-induced protein</fullName>
    </recommendedName>
</protein>
<feature type="chain" id="PRO_5002497913" description="Low temperature-induced protein" evidence="2">
    <location>
        <begin position="32"/>
        <end position="109"/>
    </location>
</feature>
<reference evidence="3 4" key="1">
    <citation type="submission" date="2015-06" db="EMBL/GenBank/DDBJ databases">
        <title>Draft genome assembly of filamentous brackish cyanobacterium Limnoraphis robusta strain CS-951.</title>
        <authorList>
            <person name="Willis A."/>
            <person name="Parks M."/>
            <person name="Burford M.A."/>
        </authorList>
    </citation>
    <scope>NUCLEOTIDE SEQUENCE [LARGE SCALE GENOMIC DNA]</scope>
    <source>
        <strain evidence="3 4">CS-951</strain>
    </source>
</reference>
<sequence>MKTIVSRFARVLLMLCICTVLLLSQSFPAVAANPSNNHGEDALKDIQKKSEDVLRTPPRSLDQAKADAPSGLNLVQGDADKDQMKTPENSSGTSVEEQIDEALKKTIGR</sequence>
<feature type="signal peptide" evidence="2">
    <location>
        <begin position="1"/>
        <end position="31"/>
    </location>
</feature>
<feature type="region of interest" description="Disordered" evidence="1">
    <location>
        <begin position="31"/>
        <end position="109"/>
    </location>
</feature>
<dbReference type="RefSeq" id="WP_046278042.1">
    <property type="nucleotide sequence ID" value="NZ_LATL02000298.1"/>
</dbReference>
<comment type="caution">
    <text evidence="3">The sequence shown here is derived from an EMBL/GenBank/DDBJ whole genome shotgun (WGS) entry which is preliminary data.</text>
</comment>
<evidence type="ECO:0000313" key="3">
    <source>
        <dbReference type="EMBL" id="KKD38544.1"/>
    </source>
</evidence>
<gene>
    <name evidence="3" type="ORF">WN50_08190</name>
</gene>
<name>A0A0F5YI31_9CYAN</name>